<feature type="transmembrane region" description="Helical" evidence="1">
    <location>
        <begin position="119"/>
        <end position="143"/>
    </location>
</feature>
<feature type="transmembrane region" description="Helical" evidence="1">
    <location>
        <begin position="255"/>
        <end position="273"/>
    </location>
</feature>
<keyword evidence="3" id="KW-1185">Reference proteome</keyword>
<organism evidence="2 3">
    <name type="scientific">Microbacterium phyllosphaerae</name>
    <dbReference type="NCBI Taxonomy" id="124798"/>
    <lineage>
        <taxon>Bacteria</taxon>
        <taxon>Bacillati</taxon>
        <taxon>Actinomycetota</taxon>
        <taxon>Actinomycetes</taxon>
        <taxon>Micrococcales</taxon>
        <taxon>Microbacteriaceae</taxon>
        <taxon>Microbacterium</taxon>
    </lineage>
</organism>
<comment type="caution">
    <text evidence="2">The sequence shown here is derived from an EMBL/GenBank/DDBJ whole genome shotgun (WGS) entry which is preliminary data.</text>
</comment>
<dbReference type="Proteomes" id="UP000703720">
    <property type="component" value="Unassembled WGS sequence"/>
</dbReference>
<feature type="transmembrane region" description="Helical" evidence="1">
    <location>
        <begin position="229"/>
        <end position="249"/>
    </location>
</feature>
<reference evidence="2 3" key="1">
    <citation type="submission" date="2021-03" db="EMBL/GenBank/DDBJ databases">
        <title>Sequencing the genomes of 1000 actinobacteria strains.</title>
        <authorList>
            <person name="Klenk H.-P."/>
        </authorList>
    </citation>
    <scope>NUCLEOTIDE SEQUENCE [LARGE SCALE GENOMIC DNA]</scope>
    <source>
        <strain evidence="2 3">DSM 13468</strain>
    </source>
</reference>
<proteinExistence type="predicted"/>
<feature type="transmembrane region" description="Helical" evidence="1">
    <location>
        <begin position="86"/>
        <end position="107"/>
    </location>
</feature>
<evidence type="ECO:0000313" key="3">
    <source>
        <dbReference type="Proteomes" id="UP000703720"/>
    </source>
</evidence>
<name>A0ABS4WRA9_9MICO</name>
<sequence length="289" mass="30614">MRQSETISFLGKVTVAHVVTYFVMGAAAAAMLDYESVFAAPIVRDYMKDFGSVAVLIGPLVQVLRGLIIAAVLLPFRSALIPRYGWLRLWMLLIGIGILSTAAAAPSSVEGIIYTRLPLWYHLIGLPEMLGQTLLFSIATALIARHPTGVLAALPPIFERLLRALVAASLAFAGYAVVSVLFALSAGAEIDAGESLTLKVQGLFIAPFLINGIIAFVATHGLTARARLVAALVSFSAGVVVIALYQAVVSGGTNLPYALIAPVLPAAILWVLMPRESRRSGPEPLADVR</sequence>
<dbReference type="RefSeq" id="WP_210097928.1">
    <property type="nucleotide sequence ID" value="NZ_BAAAIO010000001.1"/>
</dbReference>
<evidence type="ECO:0000256" key="1">
    <source>
        <dbReference type="SAM" id="Phobius"/>
    </source>
</evidence>
<gene>
    <name evidence="2" type="ORF">JOF42_002237</name>
</gene>
<feature type="transmembrane region" description="Helical" evidence="1">
    <location>
        <begin position="164"/>
        <end position="184"/>
    </location>
</feature>
<feature type="transmembrane region" description="Helical" evidence="1">
    <location>
        <begin position="9"/>
        <end position="32"/>
    </location>
</feature>
<keyword evidence="1" id="KW-0812">Transmembrane</keyword>
<feature type="transmembrane region" description="Helical" evidence="1">
    <location>
        <begin position="204"/>
        <end position="222"/>
    </location>
</feature>
<keyword evidence="1" id="KW-0472">Membrane</keyword>
<dbReference type="EMBL" id="JAGIOA010000001">
    <property type="protein sequence ID" value="MBP2378742.1"/>
    <property type="molecule type" value="Genomic_DNA"/>
</dbReference>
<protein>
    <submittedName>
        <fullName evidence="2">Uncharacterized protein</fullName>
    </submittedName>
</protein>
<feature type="transmembrane region" description="Helical" evidence="1">
    <location>
        <begin position="52"/>
        <end position="74"/>
    </location>
</feature>
<evidence type="ECO:0000313" key="2">
    <source>
        <dbReference type="EMBL" id="MBP2378742.1"/>
    </source>
</evidence>
<accession>A0ABS4WRA9</accession>
<keyword evidence="1" id="KW-1133">Transmembrane helix</keyword>